<proteinExistence type="predicted"/>
<reference evidence="3" key="1">
    <citation type="journal article" date="2019" name="Int. J. Syst. Evol. Microbiol.">
        <title>The Global Catalogue of Microorganisms (GCM) 10K type strain sequencing project: providing services to taxonomists for standard genome sequencing and annotation.</title>
        <authorList>
            <consortium name="The Broad Institute Genomics Platform"/>
            <consortium name="The Broad Institute Genome Sequencing Center for Infectious Disease"/>
            <person name="Wu L."/>
            <person name="Ma J."/>
        </authorList>
    </citation>
    <scope>NUCLEOTIDE SEQUENCE [LARGE SCALE GENOMIC DNA]</scope>
    <source>
        <strain evidence="3">JCM 3369</strain>
    </source>
</reference>
<sequence>METETEPEDVRIARAVRTLRDAVVGAGAACLVLGVFAVAVVLLLGADDAWPAVTLLGGGQVLAIVAAAVAALALRAVLAGAEPTAPLERAWRGLRLTARAVLVLCVLAAVAWVVADPGSAVSTVALALVTAQLTAVLTLLARRVRSSAGAR</sequence>
<keyword evidence="3" id="KW-1185">Reference proteome</keyword>
<protein>
    <recommendedName>
        <fullName evidence="4">Integral membrane protein</fullName>
    </recommendedName>
</protein>
<evidence type="ECO:0000256" key="1">
    <source>
        <dbReference type="SAM" id="Phobius"/>
    </source>
</evidence>
<evidence type="ECO:0008006" key="4">
    <source>
        <dbReference type="Google" id="ProtNLM"/>
    </source>
</evidence>
<keyword evidence="1" id="KW-0812">Transmembrane</keyword>
<keyword evidence="1" id="KW-0472">Membrane</keyword>
<evidence type="ECO:0000313" key="3">
    <source>
        <dbReference type="Proteomes" id="UP001595955"/>
    </source>
</evidence>
<evidence type="ECO:0000313" key="2">
    <source>
        <dbReference type="EMBL" id="MFC4554518.1"/>
    </source>
</evidence>
<accession>A0ABV9D9B1</accession>
<name>A0ABV9D9B1_9MICO</name>
<feature type="transmembrane region" description="Helical" evidence="1">
    <location>
        <begin position="52"/>
        <end position="75"/>
    </location>
</feature>
<feature type="transmembrane region" description="Helical" evidence="1">
    <location>
        <begin position="22"/>
        <end position="46"/>
    </location>
</feature>
<gene>
    <name evidence="2" type="ORF">ACFO3F_04595</name>
</gene>
<comment type="caution">
    <text evidence="2">The sequence shown here is derived from an EMBL/GenBank/DDBJ whole genome shotgun (WGS) entry which is preliminary data.</text>
</comment>
<dbReference type="RefSeq" id="WP_122825016.1">
    <property type="nucleotide sequence ID" value="NZ_CP033325.1"/>
</dbReference>
<dbReference type="Proteomes" id="UP001595955">
    <property type="component" value="Unassembled WGS sequence"/>
</dbReference>
<feature type="transmembrane region" description="Helical" evidence="1">
    <location>
        <begin position="96"/>
        <end position="115"/>
    </location>
</feature>
<organism evidence="2 3">
    <name type="scientific">Georgenia faecalis</name>
    <dbReference type="NCBI Taxonomy" id="2483799"/>
    <lineage>
        <taxon>Bacteria</taxon>
        <taxon>Bacillati</taxon>
        <taxon>Actinomycetota</taxon>
        <taxon>Actinomycetes</taxon>
        <taxon>Micrococcales</taxon>
        <taxon>Bogoriellaceae</taxon>
        <taxon>Georgenia</taxon>
    </lineage>
</organism>
<keyword evidence="1" id="KW-1133">Transmembrane helix</keyword>
<feature type="transmembrane region" description="Helical" evidence="1">
    <location>
        <begin position="121"/>
        <end position="141"/>
    </location>
</feature>
<dbReference type="EMBL" id="JBHSGF010000002">
    <property type="protein sequence ID" value="MFC4554518.1"/>
    <property type="molecule type" value="Genomic_DNA"/>
</dbReference>